<dbReference type="EMBL" id="VWOX01000011">
    <property type="protein sequence ID" value="KAA5540956.1"/>
    <property type="molecule type" value="Genomic_DNA"/>
</dbReference>
<keyword evidence="2 14" id="KW-0813">Transport</keyword>
<feature type="transmembrane region" description="Helical" evidence="14">
    <location>
        <begin position="39"/>
        <end position="58"/>
    </location>
</feature>
<evidence type="ECO:0000256" key="7">
    <source>
        <dbReference type="ARBA" id="ARBA00022989"/>
    </source>
</evidence>
<evidence type="ECO:0000256" key="14">
    <source>
        <dbReference type="HAMAP-Rule" id="MF_00454"/>
    </source>
</evidence>
<evidence type="ECO:0000256" key="6">
    <source>
        <dbReference type="ARBA" id="ARBA00022723"/>
    </source>
</evidence>
<dbReference type="GO" id="GO:0005886">
    <property type="term" value="C:plasma membrane"/>
    <property type="evidence" value="ECO:0007669"/>
    <property type="project" value="UniProtKB-SubCell"/>
</dbReference>
<keyword evidence="6 14" id="KW-0479">Metal-binding</keyword>
<evidence type="ECO:0000256" key="13">
    <source>
        <dbReference type="ARBA" id="ARBA00035585"/>
    </source>
</evidence>
<dbReference type="GO" id="GO:0046872">
    <property type="term" value="F:metal ion binding"/>
    <property type="evidence" value="ECO:0007669"/>
    <property type="project" value="UniProtKB-KW"/>
</dbReference>
<dbReference type="Proteomes" id="UP000324479">
    <property type="component" value="Unassembled WGS sequence"/>
</dbReference>
<proteinExistence type="inferred from homology"/>
<keyword evidence="16" id="KW-1185">Reference proteome</keyword>
<evidence type="ECO:0000256" key="1">
    <source>
        <dbReference type="ARBA" id="ARBA00004651"/>
    </source>
</evidence>
<comment type="function">
    <text evidence="14">Fluoride-specific ion channel. Important for reducing fluoride concentration in the cell, thus reducing its toxicity.</text>
</comment>
<dbReference type="GO" id="GO:0062054">
    <property type="term" value="F:fluoride channel activity"/>
    <property type="evidence" value="ECO:0007669"/>
    <property type="project" value="UniProtKB-UniRule"/>
</dbReference>
<comment type="subcellular location">
    <subcellularLocation>
        <location evidence="1 14">Cell membrane</location>
        <topology evidence="1 14">Multi-pass membrane protein</topology>
    </subcellularLocation>
</comment>
<comment type="caution">
    <text evidence="15">The sequence shown here is derived from an EMBL/GenBank/DDBJ whole genome shotgun (WGS) entry which is preliminary data.</text>
</comment>
<evidence type="ECO:0000313" key="15">
    <source>
        <dbReference type="EMBL" id="KAA5540956.1"/>
    </source>
</evidence>
<feature type="transmembrane region" description="Helical" evidence="14">
    <location>
        <begin position="70"/>
        <end position="87"/>
    </location>
</feature>
<sequence length="130" mass="13256">MTTWFNLAAIAAAGATGSLCRYGVTLAAAAIPGGSSLWGTTLVNILGCAIFGVLASIGDFESAAAERFALALRVGFVGSFTTFSAFAGESAMLAGQARWGASSIYLLSNLVLGWLALLVASELVKAWMQG</sequence>
<keyword evidence="7 14" id="KW-1133">Transmembrane helix</keyword>
<reference evidence="15 16" key="1">
    <citation type="submission" date="2019-08" db="EMBL/GenBank/DDBJ databases">
        <authorList>
            <person name="Dhanesh K."/>
            <person name="Kumar G."/>
            <person name="Sasikala C."/>
            <person name="Venkata Ramana C."/>
        </authorList>
    </citation>
    <scope>NUCLEOTIDE SEQUENCE [LARGE SCALE GENOMIC DNA]</scope>
    <source>
        <strain evidence="15 16">JC645</strain>
    </source>
</reference>
<dbReference type="GO" id="GO:0140114">
    <property type="term" value="P:cellular detoxification of fluoride"/>
    <property type="evidence" value="ECO:0007669"/>
    <property type="project" value="UniProtKB-UniRule"/>
</dbReference>
<name>A0A5M6D1R8_9BACT</name>
<dbReference type="InterPro" id="IPR003691">
    <property type="entry name" value="FluC"/>
</dbReference>
<dbReference type="PANTHER" id="PTHR28259">
    <property type="entry name" value="FLUORIDE EXPORT PROTEIN 1-RELATED"/>
    <property type="match status" value="1"/>
</dbReference>
<keyword evidence="8 14" id="KW-0915">Sodium</keyword>
<dbReference type="RefSeq" id="WP_150078001.1">
    <property type="nucleotide sequence ID" value="NZ_VWOX01000011.1"/>
</dbReference>
<evidence type="ECO:0000256" key="4">
    <source>
        <dbReference type="ARBA" id="ARBA00022519"/>
    </source>
</evidence>
<evidence type="ECO:0000256" key="12">
    <source>
        <dbReference type="ARBA" id="ARBA00035120"/>
    </source>
</evidence>
<keyword evidence="11 14" id="KW-0407">Ion channel</keyword>
<comment type="activity regulation">
    <text evidence="14">Na(+) is not transported, but it plays an essential structural role and its presence is essential for fluoride channel function.</text>
</comment>
<comment type="similarity">
    <text evidence="12 14">Belongs to the fluoride channel Fluc/FEX (TC 1.A.43) family.</text>
</comment>
<keyword evidence="5 14" id="KW-0812">Transmembrane</keyword>
<evidence type="ECO:0000256" key="3">
    <source>
        <dbReference type="ARBA" id="ARBA00022475"/>
    </source>
</evidence>
<keyword evidence="9 14" id="KW-0406">Ion transport</keyword>
<organism evidence="15 16">
    <name type="scientific">Roseiconus nitratireducens</name>
    <dbReference type="NCBI Taxonomy" id="2605748"/>
    <lineage>
        <taxon>Bacteria</taxon>
        <taxon>Pseudomonadati</taxon>
        <taxon>Planctomycetota</taxon>
        <taxon>Planctomycetia</taxon>
        <taxon>Pirellulales</taxon>
        <taxon>Pirellulaceae</taxon>
        <taxon>Roseiconus</taxon>
    </lineage>
</organism>
<gene>
    <name evidence="14" type="primary">fluC</name>
    <name evidence="14" type="synonym">crcB</name>
    <name evidence="15" type="ORF">FYK55_18785</name>
</gene>
<evidence type="ECO:0000256" key="5">
    <source>
        <dbReference type="ARBA" id="ARBA00022692"/>
    </source>
</evidence>
<feature type="binding site" evidence="14">
    <location>
        <position position="81"/>
    </location>
    <ligand>
        <name>Na(+)</name>
        <dbReference type="ChEBI" id="CHEBI:29101"/>
        <note>structural</note>
    </ligand>
</feature>
<protein>
    <recommendedName>
        <fullName evidence="14">Fluoride-specific ion channel FluC</fullName>
    </recommendedName>
</protein>
<feature type="binding site" evidence="14">
    <location>
        <position position="78"/>
    </location>
    <ligand>
        <name>Na(+)</name>
        <dbReference type="ChEBI" id="CHEBI:29101"/>
        <note>structural</note>
    </ligand>
</feature>
<keyword evidence="4" id="KW-0997">Cell inner membrane</keyword>
<accession>A0A5M6D1R8</accession>
<comment type="catalytic activity">
    <reaction evidence="13">
        <text>fluoride(in) = fluoride(out)</text>
        <dbReference type="Rhea" id="RHEA:76159"/>
        <dbReference type="ChEBI" id="CHEBI:17051"/>
    </reaction>
    <physiologicalReaction direction="left-to-right" evidence="13">
        <dbReference type="Rhea" id="RHEA:76160"/>
    </physiologicalReaction>
</comment>
<keyword evidence="10 14" id="KW-0472">Membrane</keyword>
<dbReference type="AlphaFoldDB" id="A0A5M6D1R8"/>
<evidence type="ECO:0000256" key="9">
    <source>
        <dbReference type="ARBA" id="ARBA00023065"/>
    </source>
</evidence>
<evidence type="ECO:0000256" key="10">
    <source>
        <dbReference type="ARBA" id="ARBA00023136"/>
    </source>
</evidence>
<evidence type="ECO:0000313" key="16">
    <source>
        <dbReference type="Proteomes" id="UP000324479"/>
    </source>
</evidence>
<feature type="transmembrane region" description="Helical" evidence="14">
    <location>
        <begin position="99"/>
        <end position="120"/>
    </location>
</feature>
<dbReference type="HAMAP" id="MF_00454">
    <property type="entry name" value="FluC"/>
    <property type="match status" value="1"/>
</dbReference>
<dbReference type="Pfam" id="PF02537">
    <property type="entry name" value="CRCB"/>
    <property type="match status" value="1"/>
</dbReference>
<evidence type="ECO:0000256" key="8">
    <source>
        <dbReference type="ARBA" id="ARBA00023053"/>
    </source>
</evidence>
<dbReference type="PANTHER" id="PTHR28259:SF18">
    <property type="entry name" value="FLUORIDE-SPECIFIC ION CHANNEL FLUC"/>
    <property type="match status" value="1"/>
</dbReference>
<keyword evidence="3 14" id="KW-1003">Cell membrane</keyword>
<evidence type="ECO:0000256" key="11">
    <source>
        <dbReference type="ARBA" id="ARBA00023303"/>
    </source>
</evidence>
<evidence type="ECO:0000256" key="2">
    <source>
        <dbReference type="ARBA" id="ARBA00022448"/>
    </source>
</evidence>